<evidence type="ECO:0000256" key="2">
    <source>
        <dbReference type="ARBA" id="ARBA00022531"/>
    </source>
</evidence>
<evidence type="ECO:0000256" key="1">
    <source>
        <dbReference type="ARBA" id="ARBA00004370"/>
    </source>
</evidence>
<keyword evidence="2" id="KW-0602">Photosynthesis</keyword>
<evidence type="ECO:0000256" key="7">
    <source>
        <dbReference type="ARBA" id="ARBA00023276"/>
    </source>
</evidence>
<sequence>MKRCWHDHDPKKVFGVAWGCTPTPKKLFSQSEIKARHAVEGSEPKRFGTKAAVSGSEAQSAVVAAGLAAATALPQQALAVRAASEDDEGFDLRIVAVLALPLFAVSWALFNVWRVAFRQVGRIGESAKGNAL</sequence>
<keyword evidence="6 8" id="KW-0472">Membrane</keyword>
<evidence type="ECO:0000256" key="8">
    <source>
        <dbReference type="SAM" id="Phobius"/>
    </source>
</evidence>
<dbReference type="AlphaFoldDB" id="A0AA36HZU4"/>
<feature type="transmembrane region" description="Helical" evidence="8">
    <location>
        <begin position="94"/>
        <end position="113"/>
    </location>
</feature>
<keyword evidence="5" id="KW-0793">Thylakoid</keyword>
<keyword evidence="4 8" id="KW-1133">Transmembrane helix</keyword>
<dbReference type="EMBL" id="CAUJNA010000486">
    <property type="protein sequence ID" value="CAJ1377755.1"/>
    <property type="molecule type" value="Genomic_DNA"/>
</dbReference>
<evidence type="ECO:0000256" key="3">
    <source>
        <dbReference type="ARBA" id="ARBA00022692"/>
    </source>
</evidence>
<keyword evidence="7" id="KW-0604">Photosystem II</keyword>
<dbReference type="GO" id="GO:0009523">
    <property type="term" value="C:photosystem II"/>
    <property type="evidence" value="ECO:0007669"/>
    <property type="project" value="UniProtKB-KW"/>
</dbReference>
<dbReference type="HAMAP" id="MF_00717">
    <property type="entry name" value="PSII_PsbY"/>
    <property type="match status" value="1"/>
</dbReference>
<comment type="subcellular location">
    <subcellularLocation>
        <location evidence="1">Membrane</location>
    </subcellularLocation>
</comment>
<gene>
    <name evidence="9" type="ORF">EVOR1521_LOCUS6474</name>
</gene>
<comment type="caution">
    <text evidence="9">The sequence shown here is derived from an EMBL/GenBank/DDBJ whole genome shotgun (WGS) entry which is preliminary data.</text>
</comment>
<evidence type="ECO:0000256" key="5">
    <source>
        <dbReference type="ARBA" id="ARBA00023078"/>
    </source>
</evidence>
<proteinExistence type="inferred from homology"/>
<keyword evidence="3 8" id="KW-0812">Transmembrane</keyword>
<dbReference type="GO" id="GO:0030145">
    <property type="term" value="F:manganese ion binding"/>
    <property type="evidence" value="ECO:0007669"/>
    <property type="project" value="InterPro"/>
</dbReference>
<dbReference type="GO" id="GO:0015979">
    <property type="term" value="P:photosynthesis"/>
    <property type="evidence" value="ECO:0007669"/>
    <property type="project" value="UniProtKB-KW"/>
</dbReference>
<dbReference type="InterPro" id="IPR009388">
    <property type="entry name" value="PSII_PsbY"/>
</dbReference>
<keyword evidence="10" id="KW-1185">Reference proteome</keyword>
<evidence type="ECO:0000256" key="4">
    <source>
        <dbReference type="ARBA" id="ARBA00022989"/>
    </source>
</evidence>
<dbReference type="Proteomes" id="UP001178507">
    <property type="component" value="Unassembled WGS sequence"/>
</dbReference>
<name>A0AA36HZU4_9DINO</name>
<evidence type="ECO:0000256" key="6">
    <source>
        <dbReference type="ARBA" id="ARBA00023136"/>
    </source>
</evidence>
<accession>A0AA36HZU4</accession>
<protein>
    <submittedName>
        <fullName evidence="9">Uncharacterized protein</fullName>
    </submittedName>
</protein>
<dbReference type="Pfam" id="PF06298">
    <property type="entry name" value="PsbY"/>
    <property type="match status" value="1"/>
</dbReference>
<evidence type="ECO:0000313" key="10">
    <source>
        <dbReference type="Proteomes" id="UP001178507"/>
    </source>
</evidence>
<organism evidence="9 10">
    <name type="scientific">Effrenium voratum</name>
    <dbReference type="NCBI Taxonomy" id="2562239"/>
    <lineage>
        <taxon>Eukaryota</taxon>
        <taxon>Sar</taxon>
        <taxon>Alveolata</taxon>
        <taxon>Dinophyceae</taxon>
        <taxon>Suessiales</taxon>
        <taxon>Symbiodiniaceae</taxon>
        <taxon>Effrenium</taxon>
    </lineage>
</organism>
<evidence type="ECO:0000313" key="9">
    <source>
        <dbReference type="EMBL" id="CAJ1377755.1"/>
    </source>
</evidence>
<reference evidence="9" key="1">
    <citation type="submission" date="2023-08" db="EMBL/GenBank/DDBJ databases">
        <authorList>
            <person name="Chen Y."/>
            <person name="Shah S."/>
            <person name="Dougan E. K."/>
            <person name="Thang M."/>
            <person name="Chan C."/>
        </authorList>
    </citation>
    <scope>NUCLEOTIDE SEQUENCE</scope>
</reference>